<dbReference type="AlphaFoldDB" id="A0A8E6BAQ8"/>
<name>A0A8E6BAQ8_9BACT</name>
<organism evidence="2 3">
    <name type="scientific">Telmatocola sphagniphila</name>
    <dbReference type="NCBI Taxonomy" id="1123043"/>
    <lineage>
        <taxon>Bacteria</taxon>
        <taxon>Pseudomonadati</taxon>
        <taxon>Planctomycetota</taxon>
        <taxon>Planctomycetia</taxon>
        <taxon>Gemmatales</taxon>
        <taxon>Gemmataceae</taxon>
    </lineage>
</organism>
<accession>A0A8E6BAQ8</accession>
<keyword evidence="3" id="KW-1185">Reference proteome</keyword>
<evidence type="ECO:0000313" key="3">
    <source>
        <dbReference type="Proteomes" id="UP000676194"/>
    </source>
</evidence>
<feature type="chain" id="PRO_5034383791" description="DUF3352 domain-containing protein" evidence="1">
    <location>
        <begin position="21"/>
        <end position="583"/>
    </location>
</feature>
<sequence length="583" mass="65308">MRGVLLSLLAVAALPRAAHCQTADPLKYIPPAAQLIIKIEKPRQLLESAFKLPLYDQAMKLNTLQRALDTADFRKFRDLVSYFEKELGKPWPELVDELAGGGLALGVRYADAGTDNPTMLVMQSRNEETLKKFLIKLVDIFKQEQERQGGKSQVESKNLEGFEAYQLDEKIVLVRDGSVLFALNQQKLIAPVIDHVKKLHASPNLESMANHPGVTKSRQLLPKNPDAWFWFDLAWAKTLEGAKGILEQPRNDPIPTFVFAGLLDLGRRSELISGALTSSSEGYDFTLRLPAGYEHRGMDTILHLPKEVPASYSIPSLHPKNTLYSHAFYLDLAAFYNEREKIFNKEVSKNLADFQKQVSKVLPSASFEKLMNSTGPIHQVVIAYSDKKPYKTEPNQKIPPGAYIVPLRDKEASRNFEALVRAGGFLASTQVPLKMSEETYAGAKLLIYRFDETKPFPNNGDPENIRFNFAPTFVDLGDKLLFSSTTDLARELIDLNKAAPASSSSAGYENMSMEFNAEGGAALIAADPQAVKIQLILSQALREAEAQKEAELLIKYVRNLGVLRINTVYYPNDFRMNFRWILK</sequence>
<proteinExistence type="predicted"/>
<keyword evidence="1" id="KW-0732">Signal</keyword>
<evidence type="ECO:0000256" key="1">
    <source>
        <dbReference type="SAM" id="SignalP"/>
    </source>
</evidence>
<evidence type="ECO:0008006" key="4">
    <source>
        <dbReference type="Google" id="ProtNLM"/>
    </source>
</evidence>
<dbReference type="KEGG" id="tsph:KIH39_11355"/>
<reference evidence="2" key="1">
    <citation type="submission" date="2021-05" db="EMBL/GenBank/DDBJ databases">
        <title>Complete genome sequence of the cellulolytic planctomycete Telmatocola sphagniphila SP2T and characterization of the first cellulase from planctomycetes.</title>
        <authorList>
            <person name="Rakitin A.L."/>
            <person name="Beletsky A.V."/>
            <person name="Naumoff D.G."/>
            <person name="Kulichevskaya I.S."/>
            <person name="Mardanov A.V."/>
            <person name="Ravin N.V."/>
            <person name="Dedysh S.N."/>
        </authorList>
    </citation>
    <scope>NUCLEOTIDE SEQUENCE</scope>
    <source>
        <strain evidence="2">SP2T</strain>
    </source>
</reference>
<protein>
    <recommendedName>
        <fullName evidence="4">DUF3352 domain-containing protein</fullName>
    </recommendedName>
</protein>
<feature type="signal peptide" evidence="1">
    <location>
        <begin position="1"/>
        <end position="20"/>
    </location>
</feature>
<evidence type="ECO:0000313" key="2">
    <source>
        <dbReference type="EMBL" id="QVL34472.1"/>
    </source>
</evidence>
<gene>
    <name evidence="2" type="ORF">KIH39_11355</name>
</gene>
<dbReference type="RefSeq" id="WP_213499490.1">
    <property type="nucleotide sequence ID" value="NZ_CP074694.1"/>
</dbReference>
<dbReference type="Proteomes" id="UP000676194">
    <property type="component" value="Chromosome"/>
</dbReference>
<dbReference type="EMBL" id="CP074694">
    <property type="protein sequence ID" value="QVL34472.1"/>
    <property type="molecule type" value="Genomic_DNA"/>
</dbReference>